<comment type="function">
    <text evidence="2">Involved in regulation of actin and microtubule organization. Part of a WAVE complex that activates the Arp2/3 complex.</text>
</comment>
<accession>A0A5B7CAH7</accession>
<organism evidence="3">
    <name type="scientific">Davidia involucrata</name>
    <name type="common">Dove tree</name>
    <dbReference type="NCBI Taxonomy" id="16924"/>
    <lineage>
        <taxon>Eukaryota</taxon>
        <taxon>Viridiplantae</taxon>
        <taxon>Streptophyta</taxon>
        <taxon>Embryophyta</taxon>
        <taxon>Tracheophyta</taxon>
        <taxon>Spermatophyta</taxon>
        <taxon>Magnoliopsida</taxon>
        <taxon>eudicotyledons</taxon>
        <taxon>Gunneridae</taxon>
        <taxon>Pentapetalae</taxon>
        <taxon>asterids</taxon>
        <taxon>Cornales</taxon>
        <taxon>Nyssaceae</taxon>
        <taxon>Davidia</taxon>
    </lineage>
</organism>
<dbReference type="InterPro" id="IPR028457">
    <property type="entry name" value="ABI"/>
</dbReference>
<comment type="similarity">
    <text evidence="1">Belongs to the ABI family.</text>
</comment>
<dbReference type="Gene3D" id="6.10.140.1620">
    <property type="match status" value="1"/>
</dbReference>
<proteinExistence type="inferred from homology"/>
<dbReference type="PANTHER" id="PTHR10460:SF11">
    <property type="entry name" value="PROTEIN ABIL5-RELATED"/>
    <property type="match status" value="1"/>
</dbReference>
<dbReference type="EMBL" id="GHES01046577">
    <property type="protein sequence ID" value="MPA77136.1"/>
    <property type="molecule type" value="Transcribed_RNA"/>
</dbReference>
<dbReference type="AlphaFoldDB" id="A0A5B7CAH7"/>
<evidence type="ECO:0000256" key="2">
    <source>
        <dbReference type="ARBA" id="ARBA00025223"/>
    </source>
</evidence>
<sequence>MEGSKTSENQNPEAESDYETRFDKSLQELKDLCSQLHYAADYCETTFLNAKQKKVVMESTREYICRAVVTVVDHLGSVSDNLDYQLSKNNAVSETELRIDCLNQRLNTCQQYSHKLALARQRCNMNLPRYHPRYISLPIPSLEKSNEVLSKSGSPIAARTSNKHEFEAEEEVPLFLYTYNHKPSLAKNSTMDIVAKEKDPSAASVLPVRDGLSMLPKVRNPSFHFECNRKHRRSSSLNWKAVRNNDILALIRRSKRTA</sequence>
<evidence type="ECO:0000256" key="1">
    <source>
        <dbReference type="ARBA" id="ARBA00010020"/>
    </source>
</evidence>
<reference evidence="3" key="1">
    <citation type="submission" date="2019-08" db="EMBL/GenBank/DDBJ databases">
        <title>Reference gene set and small RNA set construction with multiple tissues from Davidia involucrata Baill.</title>
        <authorList>
            <person name="Yang H."/>
            <person name="Zhou C."/>
            <person name="Li G."/>
            <person name="Wang J."/>
            <person name="Gao P."/>
            <person name="Wang M."/>
            <person name="Wang R."/>
            <person name="Zhao Y."/>
        </authorList>
    </citation>
    <scope>NUCLEOTIDE SEQUENCE</scope>
    <source>
        <tissue evidence="3">Mixed with DoveR01_LX</tissue>
    </source>
</reference>
<dbReference type="PANTHER" id="PTHR10460">
    <property type="entry name" value="ABL INTERACTOR FAMILY MEMBER"/>
    <property type="match status" value="1"/>
</dbReference>
<protein>
    <recommendedName>
        <fullName evidence="4">Protein ABIL5</fullName>
    </recommendedName>
</protein>
<gene>
    <name evidence="3" type="ORF">Din_046577</name>
</gene>
<name>A0A5B7CAH7_DAVIN</name>
<evidence type="ECO:0000313" key="3">
    <source>
        <dbReference type="EMBL" id="MPA77136.1"/>
    </source>
</evidence>
<evidence type="ECO:0008006" key="4">
    <source>
        <dbReference type="Google" id="ProtNLM"/>
    </source>
</evidence>